<gene>
    <name evidence="1" type="ORF">E0L32_005018</name>
</gene>
<name>A0A507BBY4_9PEZI</name>
<reference evidence="1 2" key="1">
    <citation type="submission" date="2019-06" db="EMBL/GenBank/DDBJ databases">
        <title>Draft genome sequence of the filamentous fungus Phialemoniopsis curvata isolated from diesel fuel.</title>
        <authorList>
            <person name="Varaljay V.A."/>
            <person name="Lyon W.J."/>
            <person name="Crouch A.L."/>
            <person name="Drake C.E."/>
            <person name="Hollomon J.M."/>
            <person name="Nadeau L.J."/>
            <person name="Nunn H.S."/>
            <person name="Stevenson B.S."/>
            <person name="Bojanowski C.L."/>
            <person name="Crookes-Goodson W.J."/>
        </authorList>
    </citation>
    <scope>NUCLEOTIDE SEQUENCE [LARGE SCALE GENOMIC DNA]</scope>
    <source>
        <strain evidence="1 2">D216</strain>
    </source>
</reference>
<proteinExistence type="predicted"/>
<organism evidence="1 2">
    <name type="scientific">Thyridium curvatum</name>
    <dbReference type="NCBI Taxonomy" id="1093900"/>
    <lineage>
        <taxon>Eukaryota</taxon>
        <taxon>Fungi</taxon>
        <taxon>Dikarya</taxon>
        <taxon>Ascomycota</taxon>
        <taxon>Pezizomycotina</taxon>
        <taxon>Sordariomycetes</taxon>
        <taxon>Sordariomycetidae</taxon>
        <taxon>Thyridiales</taxon>
        <taxon>Thyridiaceae</taxon>
        <taxon>Thyridium</taxon>
    </lineage>
</organism>
<dbReference type="RefSeq" id="XP_030996620.1">
    <property type="nucleotide sequence ID" value="XM_031139494.1"/>
</dbReference>
<comment type="caution">
    <text evidence="1">The sequence shown here is derived from an EMBL/GenBank/DDBJ whole genome shotgun (WGS) entry which is preliminary data.</text>
</comment>
<keyword evidence="2" id="KW-1185">Reference proteome</keyword>
<accession>A0A507BBY4</accession>
<sequence length="266" mass="30192">MVPPLSIFGAMRWRRRMSLPLSSTDTTHTSDEAYEQGEREVHAAQLGSWLSNVRRDAGSVRFLKCLRCIRAAADAIDADPERLSYATANCLITSTSYRCDSCEDTLEQGQPCVAASAAMVKDEVDLFKLLEWVHQHLDIFEPIAHSVVLDTSQWSKDDISRILAAIKRLLLQFLAVESAHREEYQLDRVDQDNKVLLDYRNHYAQRYQAFYYQGLDPGDRGFAAWKVAKSTFLSDVIDVVCGIEGCDWLSMLDAVPINFRSNTLYI</sequence>
<dbReference type="AlphaFoldDB" id="A0A507BBY4"/>
<evidence type="ECO:0000313" key="1">
    <source>
        <dbReference type="EMBL" id="TPX14909.1"/>
    </source>
</evidence>
<dbReference type="GeneID" id="41972465"/>
<dbReference type="EMBL" id="SKBQ01000025">
    <property type="protein sequence ID" value="TPX14909.1"/>
    <property type="molecule type" value="Genomic_DNA"/>
</dbReference>
<protein>
    <submittedName>
        <fullName evidence="1">Uncharacterized protein</fullName>
    </submittedName>
</protein>
<dbReference type="Proteomes" id="UP000319257">
    <property type="component" value="Unassembled WGS sequence"/>
</dbReference>
<evidence type="ECO:0000313" key="2">
    <source>
        <dbReference type="Proteomes" id="UP000319257"/>
    </source>
</evidence>
<dbReference type="InParanoid" id="A0A507BBY4"/>